<evidence type="ECO:0000256" key="6">
    <source>
        <dbReference type="ARBA" id="ARBA00022917"/>
    </source>
</evidence>
<keyword evidence="3 9" id="KW-0436">Ligase</keyword>
<dbReference type="InterPro" id="IPR015413">
    <property type="entry name" value="Methionyl/Leucyl_tRNA_Synth"/>
</dbReference>
<keyword evidence="2 9" id="KW-0963">Cytoplasm</keyword>
<dbReference type="PANTHER" id="PTHR43740">
    <property type="entry name" value="LEUCYL-TRNA SYNTHETASE"/>
    <property type="match status" value="1"/>
</dbReference>
<evidence type="ECO:0000259" key="12">
    <source>
        <dbReference type="Pfam" id="PF08264"/>
    </source>
</evidence>
<evidence type="ECO:0000256" key="3">
    <source>
        <dbReference type="ARBA" id="ARBA00022598"/>
    </source>
</evidence>
<dbReference type="RefSeq" id="WP_395805691.1">
    <property type="nucleotide sequence ID" value="NZ_CP043494.1"/>
</dbReference>
<dbReference type="Proteomes" id="UP001611383">
    <property type="component" value="Chromosome"/>
</dbReference>
<evidence type="ECO:0000256" key="7">
    <source>
        <dbReference type="ARBA" id="ARBA00023146"/>
    </source>
</evidence>
<evidence type="ECO:0000256" key="4">
    <source>
        <dbReference type="ARBA" id="ARBA00022741"/>
    </source>
</evidence>
<dbReference type="PROSITE" id="PS00178">
    <property type="entry name" value="AA_TRNA_LIGASE_I"/>
    <property type="match status" value="1"/>
</dbReference>
<evidence type="ECO:0000259" key="13">
    <source>
        <dbReference type="Pfam" id="PF09334"/>
    </source>
</evidence>
<dbReference type="PANTHER" id="PTHR43740:SF2">
    <property type="entry name" value="LEUCINE--TRNA LIGASE, MITOCHONDRIAL"/>
    <property type="match status" value="1"/>
</dbReference>
<reference evidence="15 16" key="1">
    <citation type="submission" date="2019-08" db="EMBL/GenBank/DDBJ databases">
        <title>Archangium and Cystobacter genomes.</title>
        <authorList>
            <person name="Chen I.-C.K."/>
            <person name="Wielgoss S."/>
        </authorList>
    </citation>
    <scope>NUCLEOTIDE SEQUENCE [LARGE SCALE GENOMIC DNA]</scope>
    <source>
        <strain evidence="15 16">Cbm 6</strain>
    </source>
</reference>
<dbReference type="Pfam" id="PF08264">
    <property type="entry name" value="Anticodon_1"/>
    <property type="match status" value="1"/>
</dbReference>
<feature type="domain" description="Methionyl/Valyl/Leucyl/Isoleucyl-tRNA synthetase anticodon-binding" evidence="12">
    <location>
        <begin position="686"/>
        <end position="794"/>
    </location>
</feature>
<dbReference type="InterPro" id="IPR009080">
    <property type="entry name" value="tRNAsynth_Ia_anticodon-bd"/>
</dbReference>
<evidence type="ECO:0000256" key="2">
    <source>
        <dbReference type="ARBA" id="ARBA00022490"/>
    </source>
</evidence>
<sequence>MTSLDTQKNDARWQQQWEDAGIFRAGTPDASRPKAYILDMFPYPSGAGLHVGHPEGYTATDILSRFRRMQGWNVLHPMGWDAFGLPAENYAIKTGVHPAKTTAAAIATFKRQIRAIGLSYDWSREISTADPSYYRWTQWIFLRLFERGLAYQADVPINWCPSCRTGIANEEVHNGGCERCGTTVERRAMRQWMLRITRYADRLVDDLDGVDWPDSTLSMQRNWIGRSPGAEIDFASPAGPIKVFTTRPDTVFGTTYLVLAPEHPLVEALTTSAQKAAVEDYRQQARRKSDLERTDLAKEKTGVFTGTHATNPATGQPVPVWIADYVLTGYGTGAIMAVPAHDTRDHAFAKKFGLPIIEVVKGGRDVQEEAFTEEGVATGSPPIDGLPTAEAKKKIIPWLEQKGAGKAAVSYRLRDWVFSRQRYWGEPIPIIHCKGACGGPVAVPEEQLPVMLPDVERYEPTGTGESPLAAIRSWVETKCPKCGGPGERETDTMPNWAGSCWYFLRFIDPKNERAPFDPELVKAWMPVDVYIGGAEHAVLHLLYARFWHKFLYDLGLLSVKEPFLKLRHQGMVLAYSYQDERGAYHPYDSVDFSTDPPTLKGGGKLVAQIEKMSKSRGNVVNPEEVIQKYGADGLRLYEMFMGDFEEAKPWDVRAIQGVARFLSRAWRIVDEWEPAKAPTEDTHLRLRHATIKAVGERIESFKFNTAISALMEYSSALGQGATRADLETFVLLLCPFAPHLAEAAWERLGNKPFASTQPWPTYEAALTVNETLEVAVQVNGKLRGTFVVPRDSDEALLQQRALELEAVKRHIEGKSVRRVIVVKGRLVNVVV</sequence>
<feature type="binding site" evidence="9">
    <location>
        <position position="614"/>
    </location>
    <ligand>
        <name>ATP</name>
        <dbReference type="ChEBI" id="CHEBI:30616"/>
    </ligand>
</feature>
<evidence type="ECO:0000259" key="11">
    <source>
        <dbReference type="Pfam" id="PF00133"/>
    </source>
</evidence>
<dbReference type="Pfam" id="PF13603">
    <property type="entry name" value="tRNA-synt_1_2"/>
    <property type="match status" value="1"/>
</dbReference>
<keyword evidence="16" id="KW-1185">Reference proteome</keyword>
<dbReference type="InterPro" id="IPR002300">
    <property type="entry name" value="aa-tRNA-synth_Ia"/>
</dbReference>
<feature type="domain" description="Aminoacyl-tRNA synthetase class Ia" evidence="11">
    <location>
        <begin position="610"/>
        <end position="637"/>
    </location>
</feature>
<dbReference type="InterPro" id="IPR025709">
    <property type="entry name" value="Leu_tRNA-synth_edit"/>
</dbReference>
<organism evidence="15 16">
    <name type="scientific">Archangium minus</name>
    <dbReference type="NCBI Taxonomy" id="83450"/>
    <lineage>
        <taxon>Bacteria</taxon>
        <taxon>Pseudomonadati</taxon>
        <taxon>Myxococcota</taxon>
        <taxon>Myxococcia</taxon>
        <taxon>Myxococcales</taxon>
        <taxon>Cystobacterineae</taxon>
        <taxon>Archangiaceae</taxon>
        <taxon>Archangium</taxon>
    </lineage>
</organism>
<dbReference type="InterPro" id="IPR013155">
    <property type="entry name" value="M/V/L/I-tRNA-synth_anticd-bd"/>
</dbReference>
<dbReference type="EMBL" id="CP043494">
    <property type="protein sequence ID" value="WNG48324.1"/>
    <property type="molecule type" value="Genomic_DNA"/>
</dbReference>
<protein>
    <recommendedName>
        <fullName evidence="9">Leucine--tRNA ligase</fullName>
        <ecNumber evidence="9">6.1.1.4</ecNumber>
    </recommendedName>
    <alternativeName>
        <fullName evidence="9">Leucyl-tRNA synthetase</fullName>
        <shortName evidence="9">LeuRS</shortName>
    </alternativeName>
</protein>
<dbReference type="PRINTS" id="PR00985">
    <property type="entry name" value="TRNASYNTHLEU"/>
</dbReference>
<evidence type="ECO:0000256" key="8">
    <source>
        <dbReference type="ARBA" id="ARBA00047469"/>
    </source>
</evidence>
<evidence type="ECO:0000256" key="9">
    <source>
        <dbReference type="HAMAP-Rule" id="MF_00049"/>
    </source>
</evidence>
<dbReference type="Gene3D" id="3.40.50.620">
    <property type="entry name" value="HUPs"/>
    <property type="match status" value="2"/>
</dbReference>
<gene>
    <name evidence="9" type="primary">leuS</name>
    <name evidence="15" type="ORF">F0U60_32490</name>
</gene>
<evidence type="ECO:0000313" key="15">
    <source>
        <dbReference type="EMBL" id="WNG48324.1"/>
    </source>
</evidence>
<dbReference type="GO" id="GO:0004823">
    <property type="term" value="F:leucine-tRNA ligase activity"/>
    <property type="evidence" value="ECO:0007669"/>
    <property type="project" value="UniProtKB-EC"/>
</dbReference>
<dbReference type="CDD" id="cd00812">
    <property type="entry name" value="LeuRS_core"/>
    <property type="match status" value="1"/>
</dbReference>
<evidence type="ECO:0000256" key="10">
    <source>
        <dbReference type="RuleBase" id="RU363035"/>
    </source>
</evidence>
<keyword evidence="6 9" id="KW-0648">Protein biosynthesis</keyword>
<evidence type="ECO:0000313" key="16">
    <source>
        <dbReference type="Proteomes" id="UP001611383"/>
    </source>
</evidence>
<comment type="caution">
    <text evidence="9">Lacks conserved residue(s) required for the propagation of feature annotation.</text>
</comment>
<evidence type="ECO:0000256" key="5">
    <source>
        <dbReference type="ARBA" id="ARBA00022840"/>
    </source>
</evidence>
<dbReference type="Pfam" id="PF00133">
    <property type="entry name" value="tRNA-synt_1"/>
    <property type="match status" value="1"/>
</dbReference>
<keyword evidence="7 9" id="KW-0030">Aminoacyl-tRNA synthetase</keyword>
<dbReference type="HAMAP" id="MF_00049_B">
    <property type="entry name" value="Leu_tRNA_synth_B"/>
    <property type="match status" value="1"/>
</dbReference>
<dbReference type="InterPro" id="IPR014729">
    <property type="entry name" value="Rossmann-like_a/b/a_fold"/>
</dbReference>
<dbReference type="Pfam" id="PF09334">
    <property type="entry name" value="tRNA-synt_1g"/>
    <property type="match status" value="1"/>
</dbReference>
<dbReference type="CDD" id="cd07958">
    <property type="entry name" value="Anticodon_Ia_Leu_BEm"/>
    <property type="match status" value="1"/>
</dbReference>
<comment type="catalytic activity">
    <reaction evidence="8 9">
        <text>tRNA(Leu) + L-leucine + ATP = L-leucyl-tRNA(Leu) + AMP + diphosphate</text>
        <dbReference type="Rhea" id="RHEA:11688"/>
        <dbReference type="Rhea" id="RHEA-COMP:9613"/>
        <dbReference type="Rhea" id="RHEA-COMP:9622"/>
        <dbReference type="ChEBI" id="CHEBI:30616"/>
        <dbReference type="ChEBI" id="CHEBI:33019"/>
        <dbReference type="ChEBI" id="CHEBI:57427"/>
        <dbReference type="ChEBI" id="CHEBI:78442"/>
        <dbReference type="ChEBI" id="CHEBI:78494"/>
        <dbReference type="ChEBI" id="CHEBI:456215"/>
        <dbReference type="EC" id="6.1.1.4"/>
    </reaction>
</comment>
<dbReference type="SUPFAM" id="SSF47323">
    <property type="entry name" value="Anticodon-binding domain of a subclass of class I aminoacyl-tRNA synthetases"/>
    <property type="match status" value="1"/>
</dbReference>
<dbReference type="SUPFAM" id="SSF52374">
    <property type="entry name" value="Nucleotidylyl transferase"/>
    <property type="match status" value="1"/>
</dbReference>
<keyword evidence="5 9" id="KW-0067">ATP-binding</keyword>
<comment type="similarity">
    <text evidence="1 9 10">Belongs to the class-I aminoacyl-tRNA synthetase family.</text>
</comment>
<comment type="subcellular location">
    <subcellularLocation>
        <location evidence="9">Cytoplasm</location>
    </subcellularLocation>
</comment>
<dbReference type="EC" id="6.1.1.4" evidence="9"/>
<dbReference type="InterPro" id="IPR002302">
    <property type="entry name" value="Leu-tRNA-ligase"/>
</dbReference>
<dbReference type="NCBIfam" id="TIGR00396">
    <property type="entry name" value="leuS_bact"/>
    <property type="match status" value="1"/>
</dbReference>
<dbReference type="Gene3D" id="1.10.730.10">
    <property type="entry name" value="Isoleucyl-tRNA Synthetase, Domain 1"/>
    <property type="match status" value="1"/>
</dbReference>
<feature type="domain" description="Leucyl-tRNA synthetase editing" evidence="14">
    <location>
        <begin position="221"/>
        <end position="399"/>
    </location>
</feature>
<dbReference type="SUPFAM" id="SSF50677">
    <property type="entry name" value="ValRS/IleRS/LeuRS editing domain"/>
    <property type="match status" value="1"/>
</dbReference>
<evidence type="ECO:0000256" key="1">
    <source>
        <dbReference type="ARBA" id="ARBA00005594"/>
    </source>
</evidence>
<dbReference type="InterPro" id="IPR001412">
    <property type="entry name" value="aa-tRNA-synth_I_CS"/>
</dbReference>
<feature type="domain" description="Methionyl/Leucyl tRNA synthetase" evidence="13">
    <location>
        <begin position="41"/>
        <end position="183"/>
    </location>
</feature>
<name>A0ABY9WYU6_9BACT</name>
<dbReference type="InterPro" id="IPR009008">
    <property type="entry name" value="Val/Leu/Ile-tRNA-synth_edit"/>
</dbReference>
<accession>A0ABY9WYU6</accession>
<feature type="short sequence motif" description="'KMSKS' region" evidence="9">
    <location>
        <begin position="611"/>
        <end position="615"/>
    </location>
</feature>
<evidence type="ECO:0000259" key="14">
    <source>
        <dbReference type="Pfam" id="PF13603"/>
    </source>
</evidence>
<keyword evidence="4 9" id="KW-0547">Nucleotide-binding</keyword>
<proteinExistence type="inferred from homology"/>